<proteinExistence type="predicted"/>
<sequence length="506" mass="52975">MNSTSSSPSLPISVASAASKSHQPLPAKHPSRTNPQKSNGSATATAATTVTTTTTNGGGSGGSVGSEWGVQWSALQGLANSVLGSSAAAAGSDSPPTQPHEPAAAAVRRRRRPTDGTTPTGSVGGGGRRSHSSGSWLGEIPFTEADASKSAGSSGSGEARPHPTRRLNLDEPSSRNSTRSRKMPHKRSTSPDPTDGPAPLSVPEAERDALAYVHHVKPTDTLEGVVIMYNIHTSALRRANGMWPNDNVQRRKILLLPVEDCGVKGKPVGLLNLELTCDQQANLPSPPKEPTSEEKAAAEERGYRHESYVIIDGIGQVEIARLARKKLSHFPPRRRKESVSTNATAGFGTPPPDDESSVFRGMTPGVGTLGGSGSGAGVELHAEESITKALMEFAHGTSAGLENVGGVIEGFVRKWTAKAQDFATHDLIELTQRLGFEIEEGESGGSSGGRNGGGNANSGDGSGERATRDRRRGSSTARGDRRVVRERLPRPRGERGDGAKNGYKLL</sequence>
<comment type="caution">
    <text evidence="2">The sequence shown here is derived from an EMBL/GenBank/DDBJ whole genome shotgun (WGS) entry which is preliminary data.</text>
</comment>
<feature type="compositionally biased region" description="Low complexity" evidence="1">
    <location>
        <begin position="38"/>
        <end position="55"/>
    </location>
</feature>
<reference evidence="2 3" key="1">
    <citation type="submission" date="2017-04" db="EMBL/GenBank/DDBJ databases">
        <title>Draft genome sequence of Tuber borchii Vittad., a whitish edible truffle.</title>
        <authorList>
            <consortium name="DOE Joint Genome Institute"/>
            <person name="Murat C."/>
            <person name="Kuo A."/>
            <person name="Barry K.W."/>
            <person name="Clum A."/>
            <person name="Dockter R.B."/>
            <person name="Fauchery L."/>
            <person name="Iotti M."/>
            <person name="Kohler A."/>
            <person name="Labutti K."/>
            <person name="Lindquist E.A."/>
            <person name="Lipzen A."/>
            <person name="Ohm R.A."/>
            <person name="Wang M."/>
            <person name="Grigoriev I.V."/>
            <person name="Zambonelli A."/>
            <person name="Martin F.M."/>
        </authorList>
    </citation>
    <scope>NUCLEOTIDE SEQUENCE [LARGE SCALE GENOMIC DNA]</scope>
    <source>
        <strain evidence="2 3">Tbo3840</strain>
    </source>
</reference>
<feature type="compositionally biased region" description="Basic residues" evidence="1">
    <location>
        <begin position="178"/>
        <end position="188"/>
    </location>
</feature>
<dbReference type="InterPro" id="IPR036779">
    <property type="entry name" value="LysM_dom_sf"/>
</dbReference>
<protein>
    <recommendedName>
        <fullName evidence="4">LysM domain-containing protein</fullName>
    </recommendedName>
</protein>
<evidence type="ECO:0000313" key="2">
    <source>
        <dbReference type="EMBL" id="PUU79046.1"/>
    </source>
</evidence>
<evidence type="ECO:0000256" key="1">
    <source>
        <dbReference type="SAM" id="MobiDB-lite"/>
    </source>
</evidence>
<dbReference type="SUPFAM" id="SSF54106">
    <property type="entry name" value="LysM domain"/>
    <property type="match status" value="1"/>
</dbReference>
<dbReference type="OrthoDB" id="2192830at2759"/>
<dbReference type="EMBL" id="NESQ01000100">
    <property type="protein sequence ID" value="PUU79046.1"/>
    <property type="molecule type" value="Genomic_DNA"/>
</dbReference>
<dbReference type="InterPro" id="IPR045030">
    <property type="entry name" value="LYSM1-4"/>
</dbReference>
<feature type="compositionally biased region" description="Low complexity" evidence="1">
    <location>
        <begin position="1"/>
        <end position="19"/>
    </location>
</feature>
<feature type="compositionally biased region" description="Gly residues" evidence="1">
    <location>
        <begin position="443"/>
        <end position="456"/>
    </location>
</feature>
<dbReference type="InterPro" id="IPR018392">
    <property type="entry name" value="LysM"/>
</dbReference>
<dbReference type="AlphaFoldDB" id="A0A2T6ZU87"/>
<feature type="region of interest" description="Disordered" evidence="1">
    <location>
        <begin position="281"/>
        <end position="300"/>
    </location>
</feature>
<dbReference type="Proteomes" id="UP000244722">
    <property type="component" value="Unassembled WGS sequence"/>
</dbReference>
<feature type="region of interest" description="Disordered" evidence="1">
    <location>
        <begin position="1"/>
        <end position="68"/>
    </location>
</feature>
<dbReference type="Gene3D" id="3.10.350.10">
    <property type="entry name" value="LysM domain"/>
    <property type="match status" value="1"/>
</dbReference>
<dbReference type="PANTHER" id="PTHR20932:SF8">
    <property type="entry name" value="LD22649P"/>
    <property type="match status" value="1"/>
</dbReference>
<dbReference type="STRING" id="42251.A0A2T6ZU87"/>
<accession>A0A2T6ZU87</accession>
<feature type="region of interest" description="Disordered" evidence="1">
    <location>
        <begin position="331"/>
        <end position="358"/>
    </location>
</feature>
<keyword evidence="3" id="KW-1185">Reference proteome</keyword>
<feature type="region of interest" description="Disordered" evidence="1">
    <location>
        <begin position="85"/>
        <end position="202"/>
    </location>
</feature>
<feature type="compositionally biased region" description="Basic and acidic residues" evidence="1">
    <location>
        <begin position="290"/>
        <end position="300"/>
    </location>
</feature>
<organism evidence="2 3">
    <name type="scientific">Tuber borchii</name>
    <name type="common">White truffle</name>
    <dbReference type="NCBI Taxonomy" id="42251"/>
    <lineage>
        <taxon>Eukaryota</taxon>
        <taxon>Fungi</taxon>
        <taxon>Dikarya</taxon>
        <taxon>Ascomycota</taxon>
        <taxon>Pezizomycotina</taxon>
        <taxon>Pezizomycetes</taxon>
        <taxon>Pezizales</taxon>
        <taxon>Tuberaceae</taxon>
        <taxon>Tuber</taxon>
    </lineage>
</organism>
<dbReference type="PANTHER" id="PTHR20932">
    <property type="entry name" value="LYSM AND PUTATIVE PEPTIDOGLYCAN-BINDING DOMAIN-CONTAINING PROTEIN"/>
    <property type="match status" value="1"/>
</dbReference>
<evidence type="ECO:0008006" key="4">
    <source>
        <dbReference type="Google" id="ProtNLM"/>
    </source>
</evidence>
<name>A0A2T6ZU87_TUBBO</name>
<feature type="region of interest" description="Disordered" evidence="1">
    <location>
        <begin position="439"/>
        <end position="506"/>
    </location>
</feature>
<feature type="compositionally biased region" description="Low complexity" evidence="1">
    <location>
        <begin position="148"/>
        <end position="157"/>
    </location>
</feature>
<dbReference type="CDD" id="cd00118">
    <property type="entry name" value="LysM"/>
    <property type="match status" value="1"/>
</dbReference>
<gene>
    <name evidence="2" type="ORF">B9Z19DRAFT_980654</name>
</gene>
<feature type="compositionally biased region" description="Basic and acidic residues" evidence="1">
    <location>
        <begin position="478"/>
        <end position="498"/>
    </location>
</feature>
<evidence type="ECO:0000313" key="3">
    <source>
        <dbReference type="Proteomes" id="UP000244722"/>
    </source>
</evidence>
<feature type="compositionally biased region" description="Low complexity" evidence="1">
    <location>
        <begin position="85"/>
        <end position="94"/>
    </location>
</feature>